<dbReference type="InterPro" id="IPR032508">
    <property type="entry name" value="FecR_C"/>
</dbReference>
<dbReference type="PANTHER" id="PTHR30273:SF2">
    <property type="entry name" value="PROTEIN FECR"/>
    <property type="match status" value="1"/>
</dbReference>
<dbReference type="Gene3D" id="3.55.50.30">
    <property type="match status" value="1"/>
</dbReference>
<dbReference type="Pfam" id="PF16344">
    <property type="entry name" value="FecR_C"/>
    <property type="match status" value="1"/>
</dbReference>
<keyword evidence="1" id="KW-0472">Membrane</keyword>
<name>A0ABX7SXL8_9FLAO</name>
<dbReference type="Gene3D" id="2.60.120.1440">
    <property type="match status" value="1"/>
</dbReference>
<feature type="domain" description="FecR protein" evidence="2">
    <location>
        <begin position="169"/>
        <end position="267"/>
    </location>
</feature>
<dbReference type="InterPro" id="IPR012373">
    <property type="entry name" value="Ferrdict_sens_TM"/>
</dbReference>
<dbReference type="RefSeq" id="WP_207972749.1">
    <property type="nucleotide sequence ID" value="NZ_CP071795.1"/>
</dbReference>
<dbReference type="PIRSF" id="PIRSF018266">
    <property type="entry name" value="FecR"/>
    <property type="match status" value="1"/>
</dbReference>
<gene>
    <name evidence="4" type="ORF">JL193_04920</name>
</gene>
<accession>A0ABX7SXL8</accession>
<dbReference type="PANTHER" id="PTHR30273">
    <property type="entry name" value="PERIPLASMIC SIGNAL SENSOR AND SIGMA FACTOR ACTIVATOR FECR-RELATED"/>
    <property type="match status" value="1"/>
</dbReference>
<dbReference type="Pfam" id="PF04773">
    <property type="entry name" value="FecR"/>
    <property type="match status" value="1"/>
</dbReference>
<keyword evidence="1" id="KW-0812">Transmembrane</keyword>
<keyword evidence="1" id="KW-1133">Transmembrane helix</keyword>
<keyword evidence="5" id="KW-1185">Reference proteome</keyword>
<evidence type="ECO:0000313" key="5">
    <source>
        <dbReference type="Proteomes" id="UP000663935"/>
    </source>
</evidence>
<evidence type="ECO:0000256" key="1">
    <source>
        <dbReference type="SAM" id="Phobius"/>
    </source>
</evidence>
<evidence type="ECO:0000259" key="2">
    <source>
        <dbReference type="Pfam" id="PF04773"/>
    </source>
</evidence>
<evidence type="ECO:0000259" key="3">
    <source>
        <dbReference type="Pfam" id="PF16344"/>
    </source>
</evidence>
<dbReference type="InterPro" id="IPR006860">
    <property type="entry name" value="FecR"/>
</dbReference>
<organism evidence="4 5">
    <name type="scientific">Polaribacter batillariae</name>
    <dbReference type="NCBI Taxonomy" id="2808900"/>
    <lineage>
        <taxon>Bacteria</taxon>
        <taxon>Pseudomonadati</taxon>
        <taxon>Bacteroidota</taxon>
        <taxon>Flavobacteriia</taxon>
        <taxon>Flavobacteriales</taxon>
        <taxon>Flavobacteriaceae</taxon>
    </lineage>
</organism>
<dbReference type="Proteomes" id="UP000663935">
    <property type="component" value="Chromosome"/>
</dbReference>
<evidence type="ECO:0000313" key="4">
    <source>
        <dbReference type="EMBL" id="QTD38622.1"/>
    </source>
</evidence>
<protein>
    <submittedName>
        <fullName evidence="4">FecR family protein</fullName>
    </submittedName>
</protein>
<dbReference type="EMBL" id="CP071795">
    <property type="protein sequence ID" value="QTD38622.1"/>
    <property type="molecule type" value="Genomic_DNA"/>
</dbReference>
<feature type="domain" description="Protein FecR C-terminal" evidence="3">
    <location>
        <begin position="312"/>
        <end position="375"/>
    </location>
</feature>
<sequence>MEFKLIIKKINNTLSEKEKEEFETWYSESKEHQEYFHKVKNNKEFSDYILEKEKKWNSIVQRTTKNHHKNNNKKYFAVVASIALFFSVFYFFNMSGKKVPVKEAVVKYDNLKKVTLTLNNGENISLEDNTNIEVLNVKNKNKTLEYYKVEDALKEKEKENLTEIAYNFLTTSRGGEYSLVLEDGTKVWLNSESKLKYPVNFIDGKTRVVELIYGEAYFEVSSSKKHSGDGFKVVHALQEVNVLGTHFNIKAYPEDREIITTLKEGRVLIENIDGKKTYLKPNEQFIYNKLDASAILKKVNADEQISWVRGFFTFKNTSLFEIAKVLSRWYDVDINIKDEKIKNLKFNGVLNKKQNLDLILKSITNTSNINYEKNNGSLDFKK</sequence>
<feature type="transmembrane region" description="Helical" evidence="1">
    <location>
        <begin position="75"/>
        <end position="92"/>
    </location>
</feature>
<reference evidence="4 5" key="1">
    <citation type="submission" date="2021-03" db="EMBL/GenBank/DDBJ databases">
        <title>Complete genome of Polaribacter_sp.G4M1.</title>
        <authorList>
            <person name="Jeong S.W."/>
            <person name="Bae J.W."/>
        </authorList>
    </citation>
    <scope>NUCLEOTIDE SEQUENCE [LARGE SCALE GENOMIC DNA]</scope>
    <source>
        <strain evidence="4 5">G4M1</strain>
    </source>
</reference>
<proteinExistence type="predicted"/>